<gene>
    <name evidence="3" type="ORF">KOF26_09285</name>
</gene>
<evidence type="ECO:0008006" key="5">
    <source>
        <dbReference type="Google" id="ProtNLM"/>
    </source>
</evidence>
<keyword evidence="1" id="KW-0175">Coiled coil</keyword>
<evidence type="ECO:0000313" key="4">
    <source>
        <dbReference type="Proteomes" id="UP000776276"/>
    </source>
</evidence>
<feature type="region of interest" description="Disordered" evidence="2">
    <location>
        <begin position="558"/>
        <end position="584"/>
    </location>
</feature>
<name>A0ABS6BIB9_9SPHN</name>
<feature type="compositionally biased region" description="Acidic residues" evidence="2">
    <location>
        <begin position="573"/>
        <end position="584"/>
    </location>
</feature>
<accession>A0ABS6BIB9</accession>
<feature type="coiled-coil region" evidence="1">
    <location>
        <begin position="148"/>
        <end position="175"/>
    </location>
</feature>
<comment type="caution">
    <text evidence="3">The sequence shown here is derived from an EMBL/GenBank/DDBJ whole genome shotgun (WGS) entry which is preliminary data.</text>
</comment>
<feature type="region of interest" description="Disordered" evidence="2">
    <location>
        <begin position="436"/>
        <end position="457"/>
    </location>
</feature>
<dbReference type="RefSeq" id="WP_216323598.1">
    <property type="nucleotide sequence ID" value="NZ_JAHKRT010000004.1"/>
</dbReference>
<sequence>MYLSKISDALAEDGASLVEVQATISTLASGLDSRFVQAGTALATVFDIIERLVSSLEGVTSAMDRKAADAAVENMRATADRLTRLPALQAERQKDLAAVRQASRTLRGHITQINKTLSFLRICGLNIKIAAAGAEEFNGFADNMLTRLELGETQLAGFEQELRELSDRIAGMADAEKLLAAECAKVIPQVPKKLAEDAIALQQHQLDLAHIAARIADVAREIRNKVATALGALQIGDITRQRLEHVADGILLLGRFSAEQGITDPVICRTVESHVLGLLAAQAADTIGDFQREARLLTQSLRGIAPDAGRLLALRDEGAGGRDGRGGGQSFLHVLEKGIAEVENVTGQLRAADEYSDRLGSATSETAESLERRLRAVRNVQVDVEQMAWNTGLRCRRMGQDGRALEVIATEIRAFANNLESVSDRIHETFKELASAAGSMRDQREQGGGTDAGRALTDSLSSIRAGGRRMEESLSSLDGDAATVATILRDTTSAVDCEAEIGEALAQAAGRLAALAPALGEIPEPALEPLRDIMGRIHRSYTMARERDVHRQFALPGDEVAEAATGDTGSGEQSDDDLFDDALF</sequence>
<evidence type="ECO:0000256" key="2">
    <source>
        <dbReference type="SAM" id="MobiDB-lite"/>
    </source>
</evidence>
<evidence type="ECO:0000256" key="1">
    <source>
        <dbReference type="SAM" id="Coils"/>
    </source>
</evidence>
<reference evidence="3 4" key="1">
    <citation type="submission" date="2021-06" db="EMBL/GenBank/DDBJ databases">
        <title>Sphingomonas sp. XMGL2, whole genome shotgun sequencing project.</title>
        <authorList>
            <person name="Zhao G."/>
            <person name="Shen L."/>
        </authorList>
    </citation>
    <scope>NUCLEOTIDE SEQUENCE [LARGE SCALE GENOMIC DNA]</scope>
    <source>
        <strain evidence="3 4">XMGL2</strain>
    </source>
</reference>
<keyword evidence="4" id="KW-1185">Reference proteome</keyword>
<protein>
    <recommendedName>
        <fullName evidence="5">Methyl-accepting chemotaxis protein</fullName>
    </recommendedName>
</protein>
<evidence type="ECO:0000313" key="3">
    <source>
        <dbReference type="EMBL" id="MBU3078058.1"/>
    </source>
</evidence>
<dbReference type="EMBL" id="JAHKRT010000004">
    <property type="protein sequence ID" value="MBU3078058.1"/>
    <property type="molecule type" value="Genomic_DNA"/>
</dbReference>
<organism evidence="3 4">
    <name type="scientific">Sphingomonas quercus</name>
    <dbReference type="NCBI Taxonomy" id="2842451"/>
    <lineage>
        <taxon>Bacteria</taxon>
        <taxon>Pseudomonadati</taxon>
        <taxon>Pseudomonadota</taxon>
        <taxon>Alphaproteobacteria</taxon>
        <taxon>Sphingomonadales</taxon>
        <taxon>Sphingomonadaceae</taxon>
        <taxon>Sphingomonas</taxon>
    </lineage>
</organism>
<dbReference type="Proteomes" id="UP000776276">
    <property type="component" value="Unassembled WGS sequence"/>
</dbReference>
<proteinExistence type="predicted"/>